<evidence type="ECO:0000256" key="2">
    <source>
        <dbReference type="ARBA" id="ARBA00006285"/>
    </source>
</evidence>
<keyword evidence="12" id="KW-1185">Reference proteome</keyword>
<evidence type="ECO:0000256" key="7">
    <source>
        <dbReference type="SAM" id="SignalP"/>
    </source>
</evidence>
<reference evidence="12" key="1">
    <citation type="submission" date="2018-02" db="EMBL/GenBank/DDBJ databases">
        <authorList>
            <person name="Clavel T."/>
            <person name="Strowig T."/>
        </authorList>
    </citation>
    <scope>NUCLEOTIDE SEQUENCE [LARGE SCALE GENOMIC DNA]</scope>
    <source>
        <strain evidence="12">DSM 100764</strain>
    </source>
</reference>
<dbReference type="PROSITE" id="PS51257">
    <property type="entry name" value="PROKAR_LIPOPROTEIN"/>
    <property type="match status" value="1"/>
</dbReference>
<evidence type="ECO:0000256" key="6">
    <source>
        <dbReference type="PIRSR" id="PIRSR625705-1"/>
    </source>
</evidence>
<evidence type="ECO:0000256" key="4">
    <source>
        <dbReference type="ARBA" id="ARBA00022801"/>
    </source>
</evidence>
<dbReference type="InterPro" id="IPR029018">
    <property type="entry name" value="Hex-like_dom2"/>
</dbReference>
<dbReference type="Gene3D" id="3.20.20.80">
    <property type="entry name" value="Glycosidases"/>
    <property type="match status" value="1"/>
</dbReference>
<feature type="domain" description="F5/8 type C" evidence="9">
    <location>
        <begin position="664"/>
        <end position="749"/>
    </location>
</feature>
<dbReference type="SUPFAM" id="SSF55545">
    <property type="entry name" value="beta-N-acetylhexosaminidase-like domain"/>
    <property type="match status" value="1"/>
</dbReference>
<feature type="active site" description="Proton donor" evidence="6">
    <location>
        <position position="333"/>
    </location>
</feature>
<feature type="chain" id="PRO_5016068976" description="beta-N-acetylhexosaminidase" evidence="7">
    <location>
        <begin position="18"/>
        <end position="772"/>
    </location>
</feature>
<gene>
    <name evidence="11" type="ORF">C5O25_10810</name>
</gene>
<dbReference type="GO" id="GO:0004563">
    <property type="term" value="F:beta-N-acetylhexosaminidase activity"/>
    <property type="evidence" value="ECO:0007669"/>
    <property type="project" value="UniProtKB-EC"/>
</dbReference>
<dbReference type="GO" id="GO:0016020">
    <property type="term" value="C:membrane"/>
    <property type="evidence" value="ECO:0007669"/>
    <property type="project" value="TreeGrafter"/>
</dbReference>
<dbReference type="InterPro" id="IPR008979">
    <property type="entry name" value="Galactose-bd-like_sf"/>
</dbReference>
<evidence type="ECO:0000256" key="1">
    <source>
        <dbReference type="ARBA" id="ARBA00001231"/>
    </source>
</evidence>
<evidence type="ECO:0000259" key="8">
    <source>
        <dbReference type="Pfam" id="PF00728"/>
    </source>
</evidence>
<feature type="signal peptide" evidence="7">
    <location>
        <begin position="1"/>
        <end position="17"/>
    </location>
</feature>
<dbReference type="RefSeq" id="WP_107036768.1">
    <property type="nucleotide sequence ID" value="NZ_CAOPYG010000015.1"/>
</dbReference>
<dbReference type="InterPro" id="IPR000421">
    <property type="entry name" value="FA58C"/>
</dbReference>
<keyword evidence="5" id="KW-0326">Glycosidase</keyword>
<dbReference type="Pfam" id="PF02838">
    <property type="entry name" value="Glyco_hydro_20b"/>
    <property type="match status" value="1"/>
</dbReference>
<comment type="catalytic activity">
    <reaction evidence="1">
        <text>Hydrolysis of terminal non-reducing N-acetyl-D-hexosamine residues in N-acetyl-beta-D-hexosaminides.</text>
        <dbReference type="EC" id="3.2.1.52"/>
    </reaction>
</comment>
<evidence type="ECO:0000259" key="10">
    <source>
        <dbReference type="Pfam" id="PF02838"/>
    </source>
</evidence>
<feature type="domain" description="Glycoside hydrolase family 20 catalytic" evidence="8">
    <location>
        <begin position="159"/>
        <end position="509"/>
    </location>
</feature>
<dbReference type="Gene3D" id="3.30.379.10">
    <property type="entry name" value="Chitobiase/beta-hexosaminidase domain 2-like"/>
    <property type="match status" value="1"/>
</dbReference>
<dbReference type="GO" id="GO:0005975">
    <property type="term" value="P:carbohydrate metabolic process"/>
    <property type="evidence" value="ECO:0007669"/>
    <property type="project" value="InterPro"/>
</dbReference>
<dbReference type="InterPro" id="IPR026876">
    <property type="entry name" value="Fn3_assoc_repeat"/>
</dbReference>
<dbReference type="PANTHER" id="PTHR22600">
    <property type="entry name" value="BETA-HEXOSAMINIDASE"/>
    <property type="match status" value="1"/>
</dbReference>
<evidence type="ECO:0000259" key="9">
    <source>
        <dbReference type="Pfam" id="PF00754"/>
    </source>
</evidence>
<comment type="similarity">
    <text evidence="2">Belongs to the glycosyl hydrolase 20 family.</text>
</comment>
<dbReference type="CDD" id="cd06563">
    <property type="entry name" value="GH20_chitobiase-like"/>
    <property type="match status" value="1"/>
</dbReference>
<evidence type="ECO:0000256" key="3">
    <source>
        <dbReference type="ARBA" id="ARBA00012663"/>
    </source>
</evidence>
<dbReference type="PANTHER" id="PTHR22600:SF57">
    <property type="entry name" value="BETA-N-ACETYLHEXOSAMINIDASE"/>
    <property type="match status" value="1"/>
</dbReference>
<dbReference type="InterPro" id="IPR015882">
    <property type="entry name" value="HEX_bac_N"/>
</dbReference>
<dbReference type="GeneID" id="93423167"/>
<organism evidence="11 12">
    <name type="scientific">Paramuribaculum intestinale</name>
    <dbReference type="NCBI Taxonomy" id="2094151"/>
    <lineage>
        <taxon>Bacteria</taxon>
        <taxon>Pseudomonadati</taxon>
        <taxon>Bacteroidota</taxon>
        <taxon>Bacteroidia</taxon>
        <taxon>Bacteroidales</taxon>
        <taxon>Muribaculaceae</taxon>
        <taxon>Paramuribaculum</taxon>
    </lineage>
</organism>
<dbReference type="GO" id="GO:0030203">
    <property type="term" value="P:glycosaminoglycan metabolic process"/>
    <property type="evidence" value="ECO:0007669"/>
    <property type="project" value="TreeGrafter"/>
</dbReference>
<protein>
    <recommendedName>
        <fullName evidence="3">beta-N-acetylhexosaminidase</fullName>
        <ecNumber evidence="3">3.2.1.52</ecNumber>
    </recommendedName>
</protein>
<dbReference type="Pfam" id="PF00754">
    <property type="entry name" value="F5_F8_type_C"/>
    <property type="match status" value="1"/>
</dbReference>
<dbReference type="SUPFAM" id="SSF49785">
    <property type="entry name" value="Galactose-binding domain-like"/>
    <property type="match status" value="1"/>
</dbReference>
<keyword evidence="4" id="KW-0378">Hydrolase</keyword>
<dbReference type="InterPro" id="IPR017853">
    <property type="entry name" value="GH"/>
</dbReference>
<dbReference type="PRINTS" id="PR00738">
    <property type="entry name" value="GLHYDRLASE20"/>
</dbReference>
<dbReference type="AlphaFoldDB" id="A0A2V1IVQ5"/>
<dbReference type="SUPFAM" id="SSF51445">
    <property type="entry name" value="(Trans)glycosidases"/>
    <property type="match status" value="1"/>
</dbReference>
<evidence type="ECO:0000256" key="5">
    <source>
        <dbReference type="ARBA" id="ARBA00023295"/>
    </source>
</evidence>
<dbReference type="EC" id="3.2.1.52" evidence="3"/>
<dbReference type="InterPro" id="IPR015883">
    <property type="entry name" value="Glyco_hydro_20_cat"/>
</dbReference>
<dbReference type="Proteomes" id="UP000244925">
    <property type="component" value="Unassembled WGS sequence"/>
</dbReference>
<accession>A0A2V1IVQ5</accession>
<dbReference type="InterPro" id="IPR025705">
    <property type="entry name" value="Beta_hexosaminidase_sua/sub"/>
</dbReference>
<proteinExistence type="inferred from homology"/>
<evidence type="ECO:0000313" key="12">
    <source>
        <dbReference type="Proteomes" id="UP000244925"/>
    </source>
</evidence>
<dbReference type="Pfam" id="PF00728">
    <property type="entry name" value="Glyco_hydro_20"/>
    <property type="match status" value="1"/>
</dbReference>
<keyword evidence="7" id="KW-0732">Signal</keyword>
<sequence>MKKIKYLAVAAICAVMAACGGRSEQTASYSVIPLPQEVKEGSGEGFHLTASTRIAYPAGNEALKNDAELLAGYLRQMTGHDLKVTDSAPASDVILLRDDLGGANPEGYVLTVGDASIEINGSSAAGTFYGIQTLRKSIPQAAQSNVLFPPVTITDEPRFAYRGAHFDVSRHFFPADSVKSFIDMLALHNINILHWHLTDDQGWRLEIKSRPGLTELGSKRGGTVIGHNSGQYDSIPVEGFYTQDEARDIIKYAADRHITVIPEIDLPGHMLGALKAYPYLGCTGGPYEVWQQWGVSDDVLCAGNDSTYKFIDDVLAEVVDIFPSEYIHVGGDECPKTRWAACPKCQAKIRELGLKADSHGTKEEKLQSHVIHHASDFLASKGRKMIGWDEILEGGLAPGAVVMSWRGEEGGKEAARRGHDVIMTPNSYLYFDYYQTLDRENEPIAIGGYLPVERVYSYEPLPADLTPEEAAHIKGVQANLWTEYIPTFAQAQYMELPRMAALAEVQWSKAPKDYKAFAGRMPQMIAHYDANGYNYARHMFNVAGTLTPDSVSHAIMLELSTVDNAPIYYTLDGSEPTEASMLYEQPVKLDKTSTVKAVTIRKSGRSNVYVDSVSFNLATTHPVKLVNELHPRYKAKGGVTLTDGKFGTSGYGNGDWVGIVGKDLVAEVNLEDDQTVKDVTVRTCVATGDWVFDARRMTVEVSADGKTFTKVASEGYPRMDKGANAIVTHSLAFDPVKARYVRVSLQPENSMPDWHPGKGKPAFIFVDEIEIN</sequence>
<dbReference type="Gene3D" id="2.60.120.260">
    <property type="entry name" value="Galactose-binding domain-like"/>
    <property type="match status" value="1"/>
</dbReference>
<dbReference type="EMBL" id="PUBV01000029">
    <property type="protein sequence ID" value="PWB06280.1"/>
    <property type="molecule type" value="Genomic_DNA"/>
</dbReference>
<feature type="domain" description="Beta-hexosaminidase bacterial type N-terminal" evidence="10">
    <location>
        <begin position="29"/>
        <end position="155"/>
    </location>
</feature>
<dbReference type="Pfam" id="PF13287">
    <property type="entry name" value="Fn3_assoc"/>
    <property type="match status" value="1"/>
</dbReference>
<name>A0A2V1IVQ5_9BACT</name>
<comment type="caution">
    <text evidence="11">The sequence shown here is derived from an EMBL/GenBank/DDBJ whole genome shotgun (WGS) entry which is preliminary data.</text>
</comment>
<evidence type="ECO:0000313" key="11">
    <source>
        <dbReference type="EMBL" id="PWB06280.1"/>
    </source>
</evidence>